<evidence type="ECO:0000259" key="3">
    <source>
        <dbReference type="Pfam" id="PF19044"/>
    </source>
</evidence>
<feature type="domain" description="CagE TrbE VirB component of type IV transporter system central" evidence="2">
    <location>
        <begin position="167"/>
        <end position="360"/>
    </location>
</feature>
<dbReference type="OrthoDB" id="9816422at2"/>
<dbReference type="RefSeq" id="WP_151050423.1">
    <property type="nucleotide sequence ID" value="NZ_CP031700.1"/>
</dbReference>
<reference evidence="4 5" key="1">
    <citation type="submission" date="2018-08" db="EMBL/GenBank/DDBJ databases">
        <title>Neisseria zalophi ATCC BAA-2455 complete genome.</title>
        <authorList>
            <person name="Veseli I.A."/>
            <person name="Buttler R."/>
            <person name="Mascarenhas dos Santos A.C."/>
            <person name="Pombert J.-F."/>
        </authorList>
    </citation>
    <scope>NUCLEOTIDE SEQUENCE [LARGE SCALE GENOMIC DNA]</scope>
    <source>
        <strain evidence="4 5">ATCC BAA-2455</strain>
    </source>
</reference>
<dbReference type="Pfam" id="PF19044">
    <property type="entry name" value="P-loop_TraG"/>
    <property type="match status" value="1"/>
</dbReference>
<name>A0A5J6PY49_9NEIS</name>
<evidence type="ECO:0000259" key="2">
    <source>
        <dbReference type="Pfam" id="PF03135"/>
    </source>
</evidence>
<dbReference type="SUPFAM" id="SSF52540">
    <property type="entry name" value="P-loop containing nucleoside triphosphate hydrolases"/>
    <property type="match status" value="1"/>
</dbReference>
<dbReference type="Proteomes" id="UP000325713">
    <property type="component" value="Chromosome"/>
</dbReference>
<proteinExistence type="inferred from homology"/>
<evidence type="ECO:0000313" key="4">
    <source>
        <dbReference type="EMBL" id="QEY25777.1"/>
    </source>
</evidence>
<organism evidence="4 5">
    <name type="scientific">Neisseria zalophi</name>
    <dbReference type="NCBI Taxonomy" id="640030"/>
    <lineage>
        <taxon>Bacteria</taxon>
        <taxon>Pseudomonadati</taxon>
        <taxon>Pseudomonadota</taxon>
        <taxon>Betaproteobacteria</taxon>
        <taxon>Neisseriales</taxon>
        <taxon>Neisseriaceae</taxon>
        <taxon>Neisseria</taxon>
    </lineage>
</organism>
<keyword evidence="5" id="KW-1185">Reference proteome</keyword>
<comment type="similarity">
    <text evidence="1">Belongs to the TrbE/VirB4 family.</text>
</comment>
<protein>
    <submittedName>
        <fullName evidence="4">Conjugal transfer protein</fullName>
    </submittedName>
</protein>
<dbReference type="Gene3D" id="3.40.50.300">
    <property type="entry name" value="P-loop containing nucleotide triphosphate hydrolases"/>
    <property type="match status" value="1"/>
</dbReference>
<dbReference type="Pfam" id="PF03135">
    <property type="entry name" value="CagE_TrbE_VirB"/>
    <property type="match status" value="1"/>
</dbReference>
<dbReference type="InterPro" id="IPR018145">
    <property type="entry name" value="CagE_TrbE_VirB_cntrl_dom"/>
</dbReference>
<accession>A0A5J6PY49</accession>
<gene>
    <name evidence="4" type="ORF">D0T92_03970</name>
</gene>
<feature type="domain" description="TraG P-loop" evidence="3">
    <location>
        <begin position="620"/>
        <end position="719"/>
    </location>
</feature>
<evidence type="ECO:0000256" key="1">
    <source>
        <dbReference type="ARBA" id="ARBA00006512"/>
    </source>
</evidence>
<dbReference type="InterPro" id="IPR043964">
    <property type="entry name" value="P-loop_TraG"/>
</dbReference>
<sequence length="806" mass="91805">MIINDYLNKVLKKQRGQEDSLPRYKQHISKNVVLMENNRVAFTIRLEGTHFEGVDDSSIVVQYLNLNKTLAALGKDKSSRLGLWFTHHHKKIDFGRHYDFRTTFTRNFADKYMDKFKKTDYFENIYYITAILRYEDMDDAVEEAEELIEKLMEYLQGYDPYVLKAYYNESGILFSEFYEFIGMLSNGTYEPIPMGTANAYRTIPSADLHFGSELLEMRCSDKTRYATLYDLKEFGQTKAKIMVNTLALPCEFIFTQSLTYIRPAKMMKQIDDQLNKLESVGDMAESQHLELLEAKGHLAAGDLMFGEYHGALVVFGDTPKKAYSNGQTVAARFLSSGGFRFIRASLSAEFTFFSQFPGANTKPRPFPKATTNIAASFPMFNYEHGKSRGNPLGDGSAVMPLKTAGDTLYDFNFHYTDPNEAVTKGEYPAGHTLLMGKTGTGKTTAQTALLSFAERFDPYIFAMDKDKGMEIFIRAIGGTYFPIDAGIPTGLNPFQWPDSPKLRDFLYDLVGSCVRQQNKENTAEEQKQIQMAVDTVMNLDFKHRRMGALLHSIAPSTEDNSLFTRLEVWCGKGRFAWCLDNPQNQFNPDEFYRVGFDLTDILKPDYRPTEPILACMFYMKNIMLERVAKNRGILATVIEEFWLPAKYPTTQEFIVDGLKTDRKLGGFLVLVTQSPKDTINSPIFDTVVEQTVTKVLLPNPSAEYEANYQRLGLTEKEFYELKRLGEKSRQFLVKQNLCSSIATLNLSGMSDEIAVLSGNAANVHIMHKAIKLCASEHPDVWLPVFHEMRKEAKAEKEKQDMQHHAV</sequence>
<dbReference type="EMBL" id="CP031700">
    <property type="protein sequence ID" value="QEY25777.1"/>
    <property type="molecule type" value="Genomic_DNA"/>
</dbReference>
<dbReference type="PANTHER" id="PTHR30121:SF6">
    <property type="entry name" value="SLR6007 PROTEIN"/>
    <property type="match status" value="1"/>
</dbReference>
<dbReference type="InterPro" id="IPR051162">
    <property type="entry name" value="T4SS_component"/>
</dbReference>
<dbReference type="InterPro" id="IPR027417">
    <property type="entry name" value="P-loop_NTPase"/>
</dbReference>
<dbReference type="PANTHER" id="PTHR30121">
    <property type="entry name" value="UNCHARACTERIZED PROTEIN YJGR-RELATED"/>
    <property type="match status" value="1"/>
</dbReference>
<dbReference type="GO" id="GO:0005524">
    <property type="term" value="F:ATP binding"/>
    <property type="evidence" value="ECO:0007669"/>
    <property type="project" value="InterPro"/>
</dbReference>
<evidence type="ECO:0000313" key="5">
    <source>
        <dbReference type="Proteomes" id="UP000325713"/>
    </source>
</evidence>
<dbReference type="KEGG" id="nzl:D0T92_03970"/>
<dbReference type="AlphaFoldDB" id="A0A5J6PY49"/>